<evidence type="ECO:0000256" key="2">
    <source>
        <dbReference type="ARBA" id="ARBA00023134"/>
    </source>
</evidence>
<dbReference type="GeneID" id="9617869"/>
<evidence type="ECO:0000256" key="3">
    <source>
        <dbReference type="SAM" id="MobiDB-lite"/>
    </source>
</evidence>
<keyword evidence="1" id="KW-0547">Nucleotide-binding</keyword>
<dbReference type="STRING" id="3068.D8TW54"/>
<keyword evidence="5" id="KW-1185">Reference proteome</keyword>
<dbReference type="GO" id="GO:0048285">
    <property type="term" value="P:organelle fission"/>
    <property type="evidence" value="ECO:0007669"/>
    <property type="project" value="TreeGrafter"/>
</dbReference>
<reference evidence="4 5" key="1">
    <citation type="journal article" date="2010" name="Science">
        <title>Genomic analysis of organismal complexity in the multicellular green alga Volvox carteri.</title>
        <authorList>
            <person name="Prochnik S.E."/>
            <person name="Umen J."/>
            <person name="Nedelcu A.M."/>
            <person name="Hallmann A."/>
            <person name="Miller S.M."/>
            <person name="Nishii I."/>
            <person name="Ferris P."/>
            <person name="Kuo A."/>
            <person name="Mitros T."/>
            <person name="Fritz-Laylin L.K."/>
            <person name="Hellsten U."/>
            <person name="Chapman J."/>
            <person name="Simakov O."/>
            <person name="Rensing S.A."/>
            <person name="Terry A."/>
            <person name="Pangilinan J."/>
            <person name="Kapitonov V."/>
            <person name="Jurka J."/>
            <person name="Salamov A."/>
            <person name="Shapiro H."/>
            <person name="Schmutz J."/>
            <person name="Grimwood J."/>
            <person name="Lindquist E."/>
            <person name="Lucas S."/>
            <person name="Grigoriev I.V."/>
            <person name="Schmitt R."/>
            <person name="Kirk D."/>
            <person name="Rokhsar D.S."/>
        </authorList>
    </citation>
    <scope>NUCLEOTIDE SEQUENCE [LARGE SCALE GENOMIC DNA]</scope>
    <source>
        <strain evidence="5">f. Nagariensis / Eve</strain>
    </source>
</reference>
<dbReference type="InterPro" id="IPR036525">
    <property type="entry name" value="Tubulin/FtsZ_GTPase_sf"/>
</dbReference>
<dbReference type="Gene3D" id="3.40.50.1440">
    <property type="entry name" value="Tubulin/FtsZ, GTPase domain"/>
    <property type="match status" value="1"/>
</dbReference>
<dbReference type="GO" id="GO:0005525">
    <property type="term" value="F:GTP binding"/>
    <property type="evidence" value="ECO:0007669"/>
    <property type="project" value="UniProtKB-KW"/>
</dbReference>
<dbReference type="GO" id="GO:0003924">
    <property type="term" value="F:GTPase activity"/>
    <property type="evidence" value="ECO:0007669"/>
    <property type="project" value="InterPro"/>
</dbReference>
<keyword evidence="2" id="KW-0342">GTP-binding</keyword>
<feature type="region of interest" description="Disordered" evidence="3">
    <location>
        <begin position="429"/>
        <end position="459"/>
    </location>
</feature>
<proteinExistence type="predicted"/>
<feature type="compositionally biased region" description="Low complexity" evidence="3">
    <location>
        <begin position="578"/>
        <end position="600"/>
    </location>
</feature>
<dbReference type="PANTHER" id="PTHR30314:SF31">
    <property type="entry name" value="TUBULIN_FTSZ DOMAIN CONTAINING PROTEIN"/>
    <property type="match status" value="1"/>
</dbReference>
<dbReference type="OrthoDB" id="512086at2759"/>
<feature type="region of interest" description="Disordered" evidence="3">
    <location>
        <begin position="366"/>
        <end position="385"/>
    </location>
</feature>
<dbReference type="RefSeq" id="XP_002950563.1">
    <property type="nucleotide sequence ID" value="XM_002950517.1"/>
</dbReference>
<gene>
    <name evidence="4" type="ORF">VOLCADRAFT_91089</name>
</gene>
<feature type="compositionally biased region" description="Low complexity" evidence="3">
    <location>
        <begin position="430"/>
        <end position="449"/>
    </location>
</feature>
<feature type="region of interest" description="Disordered" evidence="3">
    <location>
        <begin position="568"/>
        <end position="600"/>
    </location>
</feature>
<organism evidence="5">
    <name type="scientific">Volvox carteri f. nagariensis</name>
    <dbReference type="NCBI Taxonomy" id="3068"/>
    <lineage>
        <taxon>Eukaryota</taxon>
        <taxon>Viridiplantae</taxon>
        <taxon>Chlorophyta</taxon>
        <taxon>core chlorophytes</taxon>
        <taxon>Chlorophyceae</taxon>
        <taxon>CS clade</taxon>
        <taxon>Chlamydomonadales</taxon>
        <taxon>Volvocaceae</taxon>
        <taxon>Volvox</taxon>
    </lineage>
</organism>
<dbReference type="Proteomes" id="UP000001058">
    <property type="component" value="Unassembled WGS sequence"/>
</dbReference>
<sequence length="795" mass="81730">MIQVRYKGPWYGFSNRDDSFPGPGGDDVQASIPGASNPAKLGTAVPALPAQQRTARAQLKVIGLGLRGISAVNRLIGSEALPEAEFWALDSDKRVRGAVILLEKGLKGRVLSTAEATTRVLEVAPGDDACLGQTELMALSGGVTSPAAPEAPDGHAGAVFVLGSAFGSPGGSPMLLQLVRHLRRQGYFVAAALTRPFEFEGTRRLEAADTLISAMEEVAHLVVVIAQGVLTRASAELTMGQAEAIADNTLVYTVQSTLWALRAPEVLKVSHGAFLWHGRDLRNIRRPLFPPMMNLLSCPGHATLGRGQAALPLPLLQQAGLASALSTLAEDAVKAASESPFLDNKLESATGVLCVLRVPPSALGVLPPGSPSRQRSTAVGNGGPMVTDNHKEYALRSAVQVAAMTVRELVGPHCHDIIVCPQLCRDLETGQDSTNSDSDSGSSNAPSQPDSGAPCSGGAVGATATAAGIAASKQNVAGACNAAGAPAAEGAMPGEPQLVRVEVSLLVLERIEEAAEPKAIGAHKPSHDVASSGFYGGAAAASAPVAPTAATARDRMTSVFGARASSVARRLPPPGAPNPAANFFGNQQSQSTAATAAAPTTPSAATATNVNAMGIQSQPAGPAAGFAGQVNGGAGQANAAAGQPGAVNATVAETNRVQEGVPAGGGGMFGMQQIPRMADSLQVTSLVAQSLDLPPQAARWRHQQRNPTYSARGAFELPKVEADLREWDESWLEGVTSGQNEGLGRGLQQLIMGMWSSEGCQPASMTTGPSAVRTRVADMLEHERKDLWEGAAGNA</sequence>
<dbReference type="GO" id="GO:0032153">
    <property type="term" value="C:cell division site"/>
    <property type="evidence" value="ECO:0007669"/>
    <property type="project" value="TreeGrafter"/>
</dbReference>
<dbReference type="KEGG" id="vcn:VOLCADRAFT_91089"/>
<evidence type="ECO:0008006" key="6">
    <source>
        <dbReference type="Google" id="ProtNLM"/>
    </source>
</evidence>
<dbReference type="eggNOG" id="ENOG502SPXQ">
    <property type="taxonomic scope" value="Eukaryota"/>
</dbReference>
<dbReference type="InterPro" id="IPR045061">
    <property type="entry name" value="FtsZ/CetZ"/>
</dbReference>
<name>D8TW54_VOLCA</name>
<dbReference type="InParanoid" id="D8TW54"/>
<evidence type="ECO:0000256" key="1">
    <source>
        <dbReference type="ARBA" id="ARBA00022741"/>
    </source>
</evidence>
<dbReference type="GO" id="GO:0005737">
    <property type="term" value="C:cytoplasm"/>
    <property type="evidence" value="ECO:0007669"/>
    <property type="project" value="TreeGrafter"/>
</dbReference>
<dbReference type="SUPFAM" id="SSF52490">
    <property type="entry name" value="Tubulin nucleotide-binding domain-like"/>
    <property type="match status" value="1"/>
</dbReference>
<dbReference type="AlphaFoldDB" id="D8TW54"/>
<dbReference type="PANTHER" id="PTHR30314">
    <property type="entry name" value="CELL DIVISION PROTEIN FTSZ-RELATED"/>
    <property type="match status" value="1"/>
</dbReference>
<protein>
    <recommendedName>
        <fullName evidence="6">Tubulin/FtsZ GTPase domain-containing protein</fullName>
    </recommendedName>
</protein>
<accession>D8TW54</accession>
<evidence type="ECO:0000313" key="4">
    <source>
        <dbReference type="EMBL" id="EFJ48309.1"/>
    </source>
</evidence>
<dbReference type="GO" id="GO:0051301">
    <property type="term" value="P:cell division"/>
    <property type="evidence" value="ECO:0007669"/>
    <property type="project" value="TreeGrafter"/>
</dbReference>
<evidence type="ECO:0000313" key="5">
    <source>
        <dbReference type="Proteomes" id="UP000001058"/>
    </source>
</evidence>
<dbReference type="EMBL" id="GL378340">
    <property type="protein sequence ID" value="EFJ48309.1"/>
    <property type="molecule type" value="Genomic_DNA"/>
</dbReference>